<organism evidence="1 2">
    <name type="scientific">Cuscuta epithymum</name>
    <dbReference type="NCBI Taxonomy" id="186058"/>
    <lineage>
        <taxon>Eukaryota</taxon>
        <taxon>Viridiplantae</taxon>
        <taxon>Streptophyta</taxon>
        <taxon>Embryophyta</taxon>
        <taxon>Tracheophyta</taxon>
        <taxon>Spermatophyta</taxon>
        <taxon>Magnoliopsida</taxon>
        <taxon>eudicotyledons</taxon>
        <taxon>Gunneridae</taxon>
        <taxon>Pentapetalae</taxon>
        <taxon>asterids</taxon>
        <taxon>lamiids</taxon>
        <taxon>Solanales</taxon>
        <taxon>Convolvulaceae</taxon>
        <taxon>Cuscuteae</taxon>
        <taxon>Cuscuta</taxon>
        <taxon>Cuscuta subgen. Cuscuta</taxon>
    </lineage>
</organism>
<dbReference type="EMBL" id="CAMAPF010000173">
    <property type="protein sequence ID" value="CAH9110589.1"/>
    <property type="molecule type" value="Genomic_DNA"/>
</dbReference>
<comment type="caution">
    <text evidence="1">The sequence shown here is derived from an EMBL/GenBank/DDBJ whole genome shotgun (WGS) entry which is preliminary data.</text>
</comment>
<protein>
    <submittedName>
        <fullName evidence="1">Uncharacterized protein</fullName>
    </submittedName>
</protein>
<proteinExistence type="predicted"/>
<evidence type="ECO:0000313" key="1">
    <source>
        <dbReference type="EMBL" id="CAH9110589.1"/>
    </source>
</evidence>
<gene>
    <name evidence="1" type="ORF">CEPIT_LOCUS19176</name>
</gene>
<name>A0AAV0DZ07_9ASTE</name>
<keyword evidence="2" id="KW-1185">Reference proteome</keyword>
<reference evidence="1" key="1">
    <citation type="submission" date="2022-07" db="EMBL/GenBank/DDBJ databases">
        <authorList>
            <person name="Macas J."/>
            <person name="Novak P."/>
            <person name="Neumann P."/>
        </authorList>
    </citation>
    <scope>NUCLEOTIDE SEQUENCE</scope>
</reference>
<dbReference type="AlphaFoldDB" id="A0AAV0DZ07"/>
<evidence type="ECO:0000313" key="2">
    <source>
        <dbReference type="Proteomes" id="UP001152523"/>
    </source>
</evidence>
<dbReference type="Proteomes" id="UP001152523">
    <property type="component" value="Unassembled WGS sequence"/>
</dbReference>
<sequence>MTSNPNIFFFSRDVTFIETEFPFARSIGANDECNDNSDIMVTHPPSSFVGDDVEGMHNDACHDGTFMRYIHPRVGINDFLTMIGYTNHIIAQKFTIICIII</sequence>
<accession>A0AAV0DZ07</accession>